<dbReference type="PANTHER" id="PTHR30290">
    <property type="entry name" value="PERIPLASMIC BINDING COMPONENT OF ABC TRANSPORTER"/>
    <property type="match status" value="1"/>
</dbReference>
<dbReference type="PIRSF" id="PIRSF002741">
    <property type="entry name" value="MppA"/>
    <property type="match status" value="1"/>
</dbReference>
<evidence type="ECO:0000256" key="3">
    <source>
        <dbReference type="ARBA" id="ARBA00022729"/>
    </source>
</evidence>
<comment type="similarity">
    <text evidence="1">Belongs to the bacterial solute-binding protein 5 family.</text>
</comment>
<sequence>MFRGRLSWRRRSIDAAAVAVCSVLLLSACGGSDSGSADNDPAQVGEPVAGGVATVIQMGEPRTLDPAAMSNTYAGSSLLGNALYGTLMTTDVDTLEIEYGLATDFSSDDGGATMVLSLRPDVTFSDGTPLDAEAVKFNWDRLRDPATASGSIGEASQIASTEVLGPTTLEVTLAAPNPNYAHSVIVSSMNWIASPGALQQGAAAFDENPIGAGPFALANWSRQDVIELEKNPNYWDAPRPYLDGLTIRTSADTTQRLNSITTGGADLASDSNWSTLATAEDAGTAVEVVPMGGGQYLGMNHRRAPFDDPRARRAVSLAVDLDAMNTTVYNGEGVVPDTLFLEDSPWYSDIPLGGHDTEAAQQLFDELAAEGKPVSFTFTTFPTVENKAVAETTQAQLRAFENVEVEVEVLDFPARFARFGTRDFDMMVHGVTIQDPDHSLWSSFHSTSMGNIVGIDDPDLDAALDAGRVGTTVDEREAAYGIVQERLAELIPGAWYVRPAPAVLIGDDVHGVRLSGLGAPIPDGMWLTG</sequence>
<keyword evidence="3 4" id="KW-0732">Signal</keyword>
<name>A0ABU7L7F1_9NOCA</name>
<comment type="caution">
    <text evidence="6">The sequence shown here is derived from an EMBL/GenBank/DDBJ whole genome shotgun (WGS) entry which is preliminary data.</text>
</comment>
<dbReference type="Pfam" id="PF00496">
    <property type="entry name" value="SBP_bac_5"/>
    <property type="match status" value="1"/>
</dbReference>
<evidence type="ECO:0000313" key="6">
    <source>
        <dbReference type="EMBL" id="MEE2057474.1"/>
    </source>
</evidence>
<reference evidence="6 7" key="1">
    <citation type="submission" date="2023-07" db="EMBL/GenBank/DDBJ databases">
        <authorList>
            <person name="Girao M."/>
            <person name="Carvalho M.F."/>
        </authorList>
    </citation>
    <scope>NUCLEOTIDE SEQUENCE [LARGE SCALE GENOMIC DNA]</scope>
    <source>
        <strain evidence="6 7">YIM65754</strain>
    </source>
</reference>
<evidence type="ECO:0000256" key="1">
    <source>
        <dbReference type="ARBA" id="ARBA00005695"/>
    </source>
</evidence>
<evidence type="ECO:0000313" key="7">
    <source>
        <dbReference type="Proteomes" id="UP001336020"/>
    </source>
</evidence>
<proteinExistence type="inferred from homology"/>
<dbReference type="InterPro" id="IPR000914">
    <property type="entry name" value="SBP_5_dom"/>
</dbReference>
<feature type="domain" description="Solute-binding protein family 5" evidence="5">
    <location>
        <begin position="96"/>
        <end position="450"/>
    </location>
</feature>
<dbReference type="Gene3D" id="3.40.190.10">
    <property type="entry name" value="Periplasmic binding protein-like II"/>
    <property type="match status" value="1"/>
</dbReference>
<accession>A0ABU7L7F1</accession>
<dbReference type="Proteomes" id="UP001336020">
    <property type="component" value="Unassembled WGS sequence"/>
</dbReference>
<keyword evidence="7" id="KW-1185">Reference proteome</keyword>
<dbReference type="Gene3D" id="3.10.105.10">
    <property type="entry name" value="Dipeptide-binding Protein, Domain 3"/>
    <property type="match status" value="1"/>
</dbReference>
<dbReference type="PROSITE" id="PS51257">
    <property type="entry name" value="PROKAR_LIPOPROTEIN"/>
    <property type="match status" value="1"/>
</dbReference>
<dbReference type="InterPro" id="IPR039424">
    <property type="entry name" value="SBP_5"/>
</dbReference>
<dbReference type="SUPFAM" id="SSF53850">
    <property type="entry name" value="Periplasmic binding protein-like II"/>
    <property type="match status" value="1"/>
</dbReference>
<dbReference type="InterPro" id="IPR030678">
    <property type="entry name" value="Peptide/Ni-bd"/>
</dbReference>
<evidence type="ECO:0000256" key="4">
    <source>
        <dbReference type="SAM" id="SignalP"/>
    </source>
</evidence>
<organism evidence="6 7">
    <name type="scientific">Rhodococcus artemisiae</name>
    <dbReference type="NCBI Taxonomy" id="714159"/>
    <lineage>
        <taxon>Bacteria</taxon>
        <taxon>Bacillati</taxon>
        <taxon>Actinomycetota</taxon>
        <taxon>Actinomycetes</taxon>
        <taxon>Mycobacteriales</taxon>
        <taxon>Nocardiaceae</taxon>
        <taxon>Rhodococcus</taxon>
    </lineage>
</organism>
<dbReference type="CDD" id="cd00995">
    <property type="entry name" value="PBP2_NikA_DppA_OppA_like"/>
    <property type="match status" value="1"/>
</dbReference>
<protein>
    <submittedName>
        <fullName evidence="6">ABC transporter substrate-binding protein</fullName>
    </submittedName>
</protein>
<dbReference type="RefSeq" id="WP_330132736.1">
    <property type="nucleotide sequence ID" value="NZ_JAUTXY010000003.1"/>
</dbReference>
<feature type="signal peptide" evidence="4">
    <location>
        <begin position="1"/>
        <end position="27"/>
    </location>
</feature>
<dbReference type="EMBL" id="JAUTXY010000003">
    <property type="protein sequence ID" value="MEE2057474.1"/>
    <property type="molecule type" value="Genomic_DNA"/>
</dbReference>
<evidence type="ECO:0000259" key="5">
    <source>
        <dbReference type="Pfam" id="PF00496"/>
    </source>
</evidence>
<dbReference type="PANTHER" id="PTHR30290:SF9">
    <property type="entry name" value="OLIGOPEPTIDE-BINDING PROTEIN APPA"/>
    <property type="match status" value="1"/>
</dbReference>
<feature type="chain" id="PRO_5046197949" evidence="4">
    <location>
        <begin position="28"/>
        <end position="529"/>
    </location>
</feature>
<gene>
    <name evidence="6" type="ORF">Q7514_08015</name>
</gene>
<evidence type="ECO:0000256" key="2">
    <source>
        <dbReference type="ARBA" id="ARBA00022448"/>
    </source>
</evidence>
<keyword evidence="2" id="KW-0813">Transport</keyword>